<evidence type="ECO:0000313" key="3">
    <source>
        <dbReference type="EMBL" id="KKM08223.1"/>
    </source>
</evidence>
<keyword evidence="2" id="KW-0812">Transmembrane</keyword>
<evidence type="ECO:0000256" key="1">
    <source>
        <dbReference type="SAM" id="Coils"/>
    </source>
</evidence>
<keyword evidence="2" id="KW-0472">Membrane</keyword>
<organism evidence="3">
    <name type="scientific">marine sediment metagenome</name>
    <dbReference type="NCBI Taxonomy" id="412755"/>
    <lineage>
        <taxon>unclassified sequences</taxon>
        <taxon>metagenomes</taxon>
        <taxon>ecological metagenomes</taxon>
    </lineage>
</organism>
<feature type="transmembrane region" description="Helical" evidence="2">
    <location>
        <begin position="13"/>
        <end position="31"/>
    </location>
</feature>
<comment type="caution">
    <text evidence="3">The sequence shown here is derived from an EMBL/GenBank/DDBJ whole genome shotgun (WGS) entry which is preliminary data.</text>
</comment>
<proteinExistence type="predicted"/>
<dbReference type="EMBL" id="LAZR01015596">
    <property type="protein sequence ID" value="KKM08223.1"/>
    <property type="molecule type" value="Genomic_DNA"/>
</dbReference>
<feature type="coiled-coil region" evidence="1">
    <location>
        <begin position="62"/>
        <end position="89"/>
    </location>
</feature>
<keyword evidence="2" id="KW-1133">Transmembrane helix</keyword>
<reference evidence="3" key="1">
    <citation type="journal article" date="2015" name="Nature">
        <title>Complex archaea that bridge the gap between prokaryotes and eukaryotes.</title>
        <authorList>
            <person name="Spang A."/>
            <person name="Saw J.H."/>
            <person name="Jorgensen S.L."/>
            <person name="Zaremba-Niedzwiedzka K."/>
            <person name="Martijn J."/>
            <person name="Lind A.E."/>
            <person name="van Eijk R."/>
            <person name="Schleper C."/>
            <person name="Guy L."/>
            <person name="Ettema T.J."/>
        </authorList>
    </citation>
    <scope>NUCLEOTIDE SEQUENCE</scope>
</reference>
<accession>A0A0F9KAQ4</accession>
<dbReference type="AlphaFoldDB" id="A0A0F9KAQ4"/>
<keyword evidence="1" id="KW-0175">Coiled coil</keyword>
<name>A0A0F9KAQ4_9ZZZZ</name>
<gene>
    <name evidence="3" type="ORF">LCGC14_1725960</name>
</gene>
<sequence>MIELLAATLDIDAAVIISAIGGISTAVWIVSKIHVMALSTKEVLREQMRLVHKETGYLRDTLNKLNITMANLNKKIEDHSHRIEKLESSLEINTPSKKQN</sequence>
<evidence type="ECO:0000256" key="2">
    <source>
        <dbReference type="SAM" id="Phobius"/>
    </source>
</evidence>
<protein>
    <submittedName>
        <fullName evidence="3">Uncharacterized protein</fullName>
    </submittedName>
</protein>